<dbReference type="Proteomes" id="UP000054032">
    <property type="component" value="Unassembled WGS sequence"/>
</dbReference>
<dbReference type="AlphaFoldDB" id="W6ZT01"/>
<keyword evidence="2" id="KW-1185">Reference proteome</keyword>
<organism evidence="1 2">
    <name type="scientific">Bipolaris oryzae ATCC 44560</name>
    <dbReference type="NCBI Taxonomy" id="930090"/>
    <lineage>
        <taxon>Eukaryota</taxon>
        <taxon>Fungi</taxon>
        <taxon>Dikarya</taxon>
        <taxon>Ascomycota</taxon>
        <taxon>Pezizomycotina</taxon>
        <taxon>Dothideomycetes</taxon>
        <taxon>Pleosporomycetidae</taxon>
        <taxon>Pleosporales</taxon>
        <taxon>Pleosporineae</taxon>
        <taxon>Pleosporaceae</taxon>
        <taxon>Bipolaris</taxon>
    </lineage>
</organism>
<proteinExistence type="predicted"/>
<dbReference type="HOGENOM" id="CLU_3124727_0_0_1"/>
<dbReference type="EMBL" id="KI963960">
    <property type="protein sequence ID" value="EUC46821.1"/>
    <property type="molecule type" value="Genomic_DNA"/>
</dbReference>
<evidence type="ECO:0000313" key="1">
    <source>
        <dbReference type="EMBL" id="EUC46821.1"/>
    </source>
</evidence>
<sequence>MFLISHPLLHLYDVALHDYFSIEKRNPHEAIQTKVASSIAHQWRNLVALL</sequence>
<dbReference type="KEGG" id="bor:COCMIDRAFT_91714"/>
<reference evidence="1 2" key="1">
    <citation type="journal article" date="2013" name="PLoS Genet.">
        <title>Comparative genome structure, secondary metabolite, and effector coding capacity across Cochliobolus pathogens.</title>
        <authorList>
            <person name="Condon B.J."/>
            <person name="Leng Y."/>
            <person name="Wu D."/>
            <person name="Bushley K.E."/>
            <person name="Ohm R.A."/>
            <person name="Otillar R."/>
            <person name="Martin J."/>
            <person name="Schackwitz W."/>
            <person name="Grimwood J."/>
            <person name="MohdZainudin N."/>
            <person name="Xue C."/>
            <person name="Wang R."/>
            <person name="Manning V.A."/>
            <person name="Dhillon B."/>
            <person name="Tu Z.J."/>
            <person name="Steffenson B.J."/>
            <person name="Salamov A."/>
            <person name="Sun H."/>
            <person name="Lowry S."/>
            <person name="LaButti K."/>
            <person name="Han J."/>
            <person name="Copeland A."/>
            <person name="Lindquist E."/>
            <person name="Barry K."/>
            <person name="Schmutz J."/>
            <person name="Baker S.E."/>
            <person name="Ciuffetti L.M."/>
            <person name="Grigoriev I.V."/>
            <person name="Zhong S."/>
            <person name="Turgeon B.G."/>
        </authorList>
    </citation>
    <scope>NUCLEOTIDE SEQUENCE [LARGE SCALE GENOMIC DNA]</scope>
    <source>
        <strain evidence="1 2">ATCC 44560</strain>
    </source>
</reference>
<dbReference type="RefSeq" id="XP_007686651.1">
    <property type="nucleotide sequence ID" value="XM_007688461.1"/>
</dbReference>
<protein>
    <submittedName>
        <fullName evidence="1">Uncharacterized protein</fullName>
    </submittedName>
</protein>
<name>W6ZT01_COCMI</name>
<accession>W6ZT01</accession>
<gene>
    <name evidence="1" type="ORF">COCMIDRAFT_91714</name>
</gene>
<evidence type="ECO:0000313" key="2">
    <source>
        <dbReference type="Proteomes" id="UP000054032"/>
    </source>
</evidence>
<dbReference type="GeneID" id="19127934"/>